<proteinExistence type="predicted"/>
<name>A0AA39GIP1_SARSR</name>
<keyword evidence="4" id="KW-1185">Reference proteome</keyword>
<organism evidence="3 4">
    <name type="scientific">Sarocladium strictum</name>
    <name type="common">Black bundle disease fungus</name>
    <name type="synonym">Acremonium strictum</name>
    <dbReference type="NCBI Taxonomy" id="5046"/>
    <lineage>
        <taxon>Eukaryota</taxon>
        <taxon>Fungi</taxon>
        <taxon>Dikarya</taxon>
        <taxon>Ascomycota</taxon>
        <taxon>Pezizomycotina</taxon>
        <taxon>Sordariomycetes</taxon>
        <taxon>Hypocreomycetidae</taxon>
        <taxon>Hypocreales</taxon>
        <taxon>Sarocladiaceae</taxon>
        <taxon>Sarocladium</taxon>
    </lineage>
</organism>
<dbReference type="SUPFAM" id="SSF47616">
    <property type="entry name" value="GST C-terminal domain-like"/>
    <property type="match status" value="1"/>
</dbReference>
<dbReference type="Pfam" id="PF22041">
    <property type="entry name" value="GST_C_7"/>
    <property type="match status" value="1"/>
</dbReference>
<evidence type="ECO:0000313" key="4">
    <source>
        <dbReference type="Proteomes" id="UP001175261"/>
    </source>
</evidence>
<dbReference type="Pfam" id="PF13409">
    <property type="entry name" value="GST_N_2"/>
    <property type="match status" value="1"/>
</dbReference>
<feature type="domain" description="Glutathione S-transferase UstS-like C-terminal" evidence="2">
    <location>
        <begin position="127"/>
        <end position="210"/>
    </location>
</feature>
<protein>
    <recommendedName>
        <fullName evidence="5">GST N-terminal domain-containing protein</fullName>
    </recommendedName>
</protein>
<gene>
    <name evidence="3" type="ORF">NLU13_4324</name>
</gene>
<dbReference type="InterPro" id="IPR036249">
    <property type="entry name" value="Thioredoxin-like_sf"/>
</dbReference>
<dbReference type="InterPro" id="IPR004045">
    <property type="entry name" value="Glutathione_S-Trfase_N"/>
</dbReference>
<feature type="domain" description="GST N-terminal" evidence="1">
    <location>
        <begin position="19"/>
        <end position="89"/>
    </location>
</feature>
<dbReference type="InterPro" id="IPR036282">
    <property type="entry name" value="Glutathione-S-Trfase_C_sf"/>
</dbReference>
<evidence type="ECO:0000259" key="2">
    <source>
        <dbReference type="Pfam" id="PF22041"/>
    </source>
</evidence>
<dbReference type="AlphaFoldDB" id="A0AA39GIP1"/>
<accession>A0AA39GIP1</accession>
<comment type="caution">
    <text evidence="3">The sequence shown here is derived from an EMBL/GenBank/DDBJ whole genome shotgun (WGS) entry which is preliminary data.</text>
</comment>
<dbReference type="Proteomes" id="UP001175261">
    <property type="component" value="Unassembled WGS sequence"/>
</dbReference>
<dbReference type="SUPFAM" id="SSF52833">
    <property type="entry name" value="Thioredoxin-like"/>
    <property type="match status" value="1"/>
</dbReference>
<sequence>MSEKLTLFDLPSRPPCRAWSLNPWKTRMLLNFKGIDYQTQWVEYPDLKDTFKDHVAPNENGWAYTIPTVKFPDGTWVMDSKKIAETIEARYPEPPVHLDSPYQARIEELVSPLTSDTFGLFSYHLPTYVLNPPSAEYWKADRAKIVGMPCDQFAKEKGGQRAIDAARERLHKVTALYKENSDGPFLEGEKPIYADFRWIGYLVFMQRANPECFDDLLAATGDAELHKAVLAAASPYLARDDH</sequence>
<evidence type="ECO:0000259" key="1">
    <source>
        <dbReference type="Pfam" id="PF13409"/>
    </source>
</evidence>
<dbReference type="Gene3D" id="3.40.30.10">
    <property type="entry name" value="Glutaredoxin"/>
    <property type="match status" value="1"/>
</dbReference>
<evidence type="ECO:0008006" key="5">
    <source>
        <dbReference type="Google" id="ProtNLM"/>
    </source>
</evidence>
<dbReference type="CDD" id="cd03038">
    <property type="entry name" value="GST_N_etherase_LigE"/>
    <property type="match status" value="1"/>
</dbReference>
<reference evidence="3" key="1">
    <citation type="submission" date="2022-10" db="EMBL/GenBank/DDBJ databases">
        <title>Determination and structural analysis of whole genome sequence of Sarocladium strictum F4-1.</title>
        <authorList>
            <person name="Hu L."/>
            <person name="Jiang Y."/>
        </authorList>
    </citation>
    <scope>NUCLEOTIDE SEQUENCE</scope>
    <source>
        <strain evidence="3">F4-1</strain>
    </source>
</reference>
<dbReference type="InterPro" id="IPR054416">
    <property type="entry name" value="GST_UstS-like_C"/>
</dbReference>
<dbReference type="Gene3D" id="1.20.1050.10">
    <property type="match status" value="1"/>
</dbReference>
<evidence type="ECO:0000313" key="3">
    <source>
        <dbReference type="EMBL" id="KAK0388080.1"/>
    </source>
</evidence>
<dbReference type="EMBL" id="JAPDFR010000003">
    <property type="protein sequence ID" value="KAK0388080.1"/>
    <property type="molecule type" value="Genomic_DNA"/>
</dbReference>